<organism evidence="2 3">
    <name type="scientific">Cutibacterium acnes</name>
    <name type="common">Propionibacterium acnes</name>
    <dbReference type="NCBI Taxonomy" id="1747"/>
    <lineage>
        <taxon>Bacteria</taxon>
        <taxon>Bacillati</taxon>
        <taxon>Actinomycetota</taxon>
        <taxon>Actinomycetes</taxon>
        <taxon>Propionibacteriales</taxon>
        <taxon>Propionibacteriaceae</taxon>
        <taxon>Cutibacterium</taxon>
    </lineage>
</organism>
<name>A0AA44U2V2_CUTAC</name>
<proteinExistence type="predicted"/>
<accession>A0AA44U2V2</accession>
<comment type="caution">
    <text evidence="2">The sequence shown here is derived from an EMBL/GenBank/DDBJ whole genome shotgun (WGS) entry which is preliminary data.</text>
</comment>
<gene>
    <name evidence="2" type="ORF">APS60_11145</name>
</gene>
<dbReference type="NCBIfam" id="TIGR02547">
    <property type="entry name" value="casA_cse1"/>
    <property type="match status" value="1"/>
</dbReference>
<dbReference type="Pfam" id="PF09481">
    <property type="entry name" value="CRISPR_Cse1"/>
    <property type="match status" value="1"/>
</dbReference>
<dbReference type="EMBL" id="LKVB01000010">
    <property type="protein sequence ID" value="PHJ26470.1"/>
    <property type="molecule type" value="Genomic_DNA"/>
</dbReference>
<evidence type="ECO:0000313" key="3">
    <source>
        <dbReference type="Proteomes" id="UP000223982"/>
    </source>
</evidence>
<dbReference type="AlphaFoldDB" id="A0AA44U2V2"/>
<reference evidence="2 3" key="1">
    <citation type="submission" date="2017-02" db="EMBL/GenBank/DDBJ databases">
        <title>Prevalence of linear plasmids in Propionibacterium acnes isolates obtained from cancerous prostatic tissue.</title>
        <authorList>
            <person name="Davidsson S."/>
            <person name="Bruggemann H."/>
        </authorList>
    </citation>
    <scope>NUCLEOTIDE SEQUENCE [LARGE SCALE GENOMIC DNA]</scope>
    <source>
        <strain evidence="2 3">09-9</strain>
    </source>
</reference>
<dbReference type="Proteomes" id="UP000223982">
    <property type="component" value="Unassembled WGS sequence"/>
</dbReference>
<protein>
    <submittedName>
        <fullName evidence="2">Type I-E CRISPR-associated protein Cse1/CasA</fullName>
    </submittedName>
</protein>
<feature type="region of interest" description="Disordered" evidence="1">
    <location>
        <begin position="532"/>
        <end position="552"/>
    </location>
</feature>
<dbReference type="CDD" id="cd09729">
    <property type="entry name" value="Cse1_I-E"/>
    <property type="match status" value="1"/>
</dbReference>
<feature type="compositionally biased region" description="Basic and acidic residues" evidence="1">
    <location>
        <begin position="539"/>
        <end position="552"/>
    </location>
</feature>
<evidence type="ECO:0000313" key="2">
    <source>
        <dbReference type="EMBL" id="PHJ26470.1"/>
    </source>
</evidence>
<sequence>MTSAFNLMDEPWISVRTPDNGVTEVSIREAFHRATEFRGLAGEIPTQEAAVLRLLLAIAIQATARFRSDDEKIDDWGQWWEEGLPLDEIDSYSDRWLNRFNLFDDSAPFMQVTDLHTSNGGYSGLTKIISEVPPNDKFFTTRDGAGTTSLSFAEAARWLVHTHAFDVSGIKSGAVGDPRVKGGRGYPIGTGISGPMGIVIVEGKSLAETILLNLFLQDDPQQDVPVWERPPQTATPDREHPVPTGCADLFTWQSRRVRLIADGDRVVDVLLCNGDKVEWKYLLHNDSTTAWRYSAPQTKAAGETVYMPRSHDSTKAMWRGLEPLLVREPAADDRRRKKAGEPDELWLRPEIFEQLAAFSSDGALPRDHVTRIRTIGMEYGSQSSVVTTTIDDAMPAAMAVIADEQLGRLAVESAQTADSLIFALQNLATDLAAATGSESEGVRPRASEMGYAALDPTYRDWFSRLSSRTDVETATLSWRRRARQVVREIGEQLCRDAGPTALTGRMVPVPNTEREDLMDRARAWQRFVARVRTSAPLPEDPHRDTKTSRKEQ</sequence>
<dbReference type="InterPro" id="IPR013381">
    <property type="entry name" value="CRISPR-assoc_prot_Cse1"/>
</dbReference>
<evidence type="ECO:0000256" key="1">
    <source>
        <dbReference type="SAM" id="MobiDB-lite"/>
    </source>
</evidence>
<dbReference type="Gene3D" id="1.10.132.100">
    <property type="match status" value="1"/>
</dbReference>
<dbReference type="KEGG" id="cacn:RN83_11095"/>
<dbReference type="RefSeq" id="WP_002514606.1">
    <property type="nucleotide sequence ID" value="NZ_CAJTKC010000004.1"/>
</dbReference>